<sequence length="271" mass="30846">MLTPVPQELTAQELTSVATELKSESLQLLREYYNSPCAEIRNQLVQLNFGLVRKEAHHWVNQCTEGYDDLLQVGSLGLIRAIERFDITKGHAFSSFAIPYIRGEIQHYLRDKGSTVRIPRRWQAIQHQAALISRDLHTQLHRQPTDAEVAKALEISVAEWQEIKLAHRNRAPLSLDAPMHNEEEGAASLGDLVPDVQYHSFQLAQEDQIRLQQSLVQLENRTREVLEFVFLHDLTQKETAERLGISSVTVSRRVKKGLKSLRKLMAGAVTC</sequence>
<dbReference type="InterPro" id="IPR007624">
    <property type="entry name" value="RNA_pol_sigma70_r3"/>
</dbReference>
<name>A0A951QB36_9CYAN</name>
<keyword evidence="3" id="KW-0238">DNA-binding</keyword>
<dbReference type="GO" id="GO:0016987">
    <property type="term" value="F:sigma factor activity"/>
    <property type="evidence" value="ECO:0007669"/>
    <property type="project" value="UniProtKB-KW"/>
</dbReference>
<evidence type="ECO:0000256" key="1">
    <source>
        <dbReference type="ARBA" id="ARBA00023015"/>
    </source>
</evidence>
<keyword evidence="4" id="KW-0804">Transcription</keyword>
<evidence type="ECO:0000259" key="5">
    <source>
        <dbReference type="PROSITE" id="PS00715"/>
    </source>
</evidence>
<evidence type="ECO:0000313" key="7">
    <source>
        <dbReference type="Proteomes" id="UP000757435"/>
    </source>
</evidence>
<gene>
    <name evidence="6" type="ORF">KME15_12725</name>
</gene>
<dbReference type="SUPFAM" id="SSF88659">
    <property type="entry name" value="Sigma3 and sigma4 domains of RNA polymerase sigma factors"/>
    <property type="match status" value="2"/>
</dbReference>
<evidence type="ECO:0000313" key="6">
    <source>
        <dbReference type="EMBL" id="MBW4659533.1"/>
    </source>
</evidence>
<reference evidence="6" key="2">
    <citation type="journal article" date="2022" name="Microbiol. Resour. Announc.">
        <title>Metagenome Sequencing to Explore Phylogenomics of Terrestrial Cyanobacteria.</title>
        <authorList>
            <person name="Ward R.D."/>
            <person name="Stajich J.E."/>
            <person name="Johansen J.R."/>
            <person name="Huntemann M."/>
            <person name="Clum A."/>
            <person name="Foster B."/>
            <person name="Foster B."/>
            <person name="Roux S."/>
            <person name="Palaniappan K."/>
            <person name="Varghese N."/>
            <person name="Mukherjee S."/>
            <person name="Reddy T.B.K."/>
            <person name="Daum C."/>
            <person name="Copeland A."/>
            <person name="Chen I.A."/>
            <person name="Ivanova N.N."/>
            <person name="Kyrpides N.C."/>
            <person name="Shapiro N."/>
            <person name="Eloe-Fadrosh E.A."/>
            <person name="Pietrasiak N."/>
        </authorList>
    </citation>
    <scope>NUCLEOTIDE SEQUENCE</scope>
    <source>
        <strain evidence="6">UHER 2000/2452</strain>
    </source>
</reference>
<dbReference type="CDD" id="cd06171">
    <property type="entry name" value="Sigma70_r4"/>
    <property type="match status" value="1"/>
</dbReference>
<keyword evidence="1" id="KW-0805">Transcription regulation</keyword>
<dbReference type="InterPro" id="IPR036388">
    <property type="entry name" value="WH-like_DNA-bd_sf"/>
</dbReference>
<evidence type="ECO:0000256" key="3">
    <source>
        <dbReference type="ARBA" id="ARBA00023125"/>
    </source>
</evidence>
<dbReference type="PANTHER" id="PTHR30385:SF4">
    <property type="entry name" value="RNA POLYMERASE SIGMA-E FACTOR"/>
    <property type="match status" value="1"/>
</dbReference>
<evidence type="ECO:0000256" key="2">
    <source>
        <dbReference type="ARBA" id="ARBA00023082"/>
    </source>
</evidence>
<dbReference type="GO" id="GO:0006352">
    <property type="term" value="P:DNA-templated transcription initiation"/>
    <property type="evidence" value="ECO:0007669"/>
    <property type="project" value="InterPro"/>
</dbReference>
<dbReference type="Pfam" id="PF04539">
    <property type="entry name" value="Sigma70_r3"/>
    <property type="match status" value="1"/>
</dbReference>
<evidence type="ECO:0000256" key="4">
    <source>
        <dbReference type="ARBA" id="ARBA00023163"/>
    </source>
</evidence>
<feature type="domain" description="RNA polymerase sigma-70" evidence="5">
    <location>
        <begin position="69"/>
        <end position="82"/>
    </location>
</feature>
<dbReference type="InterPro" id="IPR013324">
    <property type="entry name" value="RNA_pol_sigma_r3/r4-like"/>
</dbReference>
<dbReference type="AlphaFoldDB" id="A0A951QB36"/>
<dbReference type="SUPFAM" id="SSF88946">
    <property type="entry name" value="Sigma2 domain of RNA polymerase sigma factors"/>
    <property type="match status" value="1"/>
</dbReference>
<dbReference type="EMBL" id="JAHHHD010000012">
    <property type="protein sequence ID" value="MBW4659533.1"/>
    <property type="molecule type" value="Genomic_DNA"/>
</dbReference>
<comment type="caution">
    <text evidence="6">The sequence shown here is derived from an EMBL/GenBank/DDBJ whole genome shotgun (WGS) entry which is preliminary data.</text>
</comment>
<dbReference type="InterPro" id="IPR014284">
    <property type="entry name" value="RNA_pol_sigma-70_dom"/>
</dbReference>
<protein>
    <submittedName>
        <fullName evidence="6">RNA polymerase sigma factor SigF</fullName>
    </submittedName>
</protein>
<dbReference type="NCBIfam" id="TIGR02937">
    <property type="entry name" value="sigma70-ECF"/>
    <property type="match status" value="1"/>
</dbReference>
<dbReference type="Proteomes" id="UP000757435">
    <property type="component" value="Unassembled WGS sequence"/>
</dbReference>
<dbReference type="InterPro" id="IPR007627">
    <property type="entry name" value="RNA_pol_sigma70_r2"/>
</dbReference>
<organism evidence="6 7">
    <name type="scientific">Drouetiella hepatica Uher 2000/2452</name>
    <dbReference type="NCBI Taxonomy" id="904376"/>
    <lineage>
        <taxon>Bacteria</taxon>
        <taxon>Bacillati</taxon>
        <taxon>Cyanobacteriota</taxon>
        <taxon>Cyanophyceae</taxon>
        <taxon>Oculatellales</taxon>
        <taxon>Oculatellaceae</taxon>
        <taxon>Drouetiella</taxon>
    </lineage>
</organism>
<dbReference type="NCBIfam" id="NF005644">
    <property type="entry name" value="PRK07408.1"/>
    <property type="match status" value="1"/>
</dbReference>
<dbReference type="Gene3D" id="1.10.10.10">
    <property type="entry name" value="Winged helix-like DNA-binding domain superfamily/Winged helix DNA-binding domain"/>
    <property type="match status" value="2"/>
</dbReference>
<dbReference type="InterPro" id="IPR013325">
    <property type="entry name" value="RNA_pol_sigma_r2"/>
</dbReference>
<dbReference type="Gene3D" id="1.20.120.1810">
    <property type="match status" value="1"/>
</dbReference>
<dbReference type="InterPro" id="IPR007630">
    <property type="entry name" value="RNA_pol_sigma70_r4"/>
</dbReference>
<dbReference type="PRINTS" id="PR00046">
    <property type="entry name" value="SIGMA70FCT"/>
</dbReference>
<dbReference type="PROSITE" id="PS00715">
    <property type="entry name" value="SIGMA70_1"/>
    <property type="match status" value="1"/>
</dbReference>
<dbReference type="Pfam" id="PF04542">
    <property type="entry name" value="Sigma70_r2"/>
    <property type="match status" value="1"/>
</dbReference>
<dbReference type="GO" id="GO:0003677">
    <property type="term" value="F:DNA binding"/>
    <property type="evidence" value="ECO:0007669"/>
    <property type="project" value="UniProtKB-KW"/>
</dbReference>
<accession>A0A951QB36</accession>
<reference evidence="6" key="1">
    <citation type="submission" date="2021-05" db="EMBL/GenBank/DDBJ databases">
        <authorList>
            <person name="Pietrasiak N."/>
            <person name="Ward R."/>
            <person name="Stajich J.E."/>
            <person name="Kurbessoian T."/>
        </authorList>
    </citation>
    <scope>NUCLEOTIDE SEQUENCE</scope>
    <source>
        <strain evidence="6">UHER 2000/2452</strain>
    </source>
</reference>
<dbReference type="Pfam" id="PF04545">
    <property type="entry name" value="Sigma70_r4"/>
    <property type="match status" value="1"/>
</dbReference>
<proteinExistence type="predicted"/>
<keyword evidence="2" id="KW-0731">Sigma factor</keyword>
<dbReference type="InterPro" id="IPR000943">
    <property type="entry name" value="RNA_pol_sigma70"/>
</dbReference>
<dbReference type="PANTHER" id="PTHR30385">
    <property type="entry name" value="SIGMA FACTOR F FLAGELLAR"/>
    <property type="match status" value="1"/>
</dbReference>